<evidence type="ECO:0000313" key="16">
    <source>
        <dbReference type="Proteomes" id="UP000006860"/>
    </source>
</evidence>
<comment type="function">
    <text evidence="1">Thiol-specific peroxidase that catalyzes the reduction of hydrogen peroxide and organic hydroperoxides to water and alcohols, respectively. Plays a role in cell protection against oxidative stress by detoxifying peroxides and as sensor of hydrogen peroxide-mediated signaling events.</text>
</comment>
<dbReference type="AlphaFoldDB" id="F0SF50"/>
<dbReference type="InterPro" id="IPR000866">
    <property type="entry name" value="AhpC/TSA"/>
</dbReference>
<reference evidence="16" key="1">
    <citation type="submission" date="2011-02" db="EMBL/GenBank/DDBJ databases">
        <title>The complete genome of Planctomyces brasiliensis DSM 5305.</title>
        <authorList>
            <person name="Lucas S."/>
            <person name="Copeland A."/>
            <person name="Lapidus A."/>
            <person name="Bruce D."/>
            <person name="Goodwin L."/>
            <person name="Pitluck S."/>
            <person name="Kyrpides N."/>
            <person name="Mavromatis K."/>
            <person name="Pagani I."/>
            <person name="Ivanova N."/>
            <person name="Ovchinnikova G."/>
            <person name="Lu M."/>
            <person name="Detter J.C."/>
            <person name="Han C."/>
            <person name="Land M."/>
            <person name="Hauser L."/>
            <person name="Markowitz V."/>
            <person name="Cheng J.-F."/>
            <person name="Hugenholtz P."/>
            <person name="Woyke T."/>
            <person name="Wu D."/>
            <person name="Tindall B."/>
            <person name="Pomrenke H.G."/>
            <person name="Brambilla E."/>
            <person name="Klenk H.-P."/>
            <person name="Eisen J.A."/>
        </authorList>
    </citation>
    <scope>NUCLEOTIDE SEQUENCE [LARGE SCALE GENOMIC DNA]</scope>
    <source>
        <strain evidence="16">ATCC 49424 / DSM 5305 / JCM 21570 / NBRC 103401 / IFAM 1448</strain>
    </source>
</reference>
<dbReference type="EMBL" id="CP002546">
    <property type="protein sequence ID" value="ADY58205.1"/>
    <property type="molecule type" value="Genomic_DNA"/>
</dbReference>
<keyword evidence="6 15" id="KW-0560">Oxidoreductase</keyword>
<evidence type="ECO:0000256" key="5">
    <source>
        <dbReference type="ARBA" id="ARBA00022862"/>
    </source>
</evidence>
<evidence type="ECO:0000256" key="7">
    <source>
        <dbReference type="ARBA" id="ARBA00023157"/>
    </source>
</evidence>
<dbReference type="Pfam" id="PF00578">
    <property type="entry name" value="AhpC-TSA"/>
    <property type="match status" value="1"/>
</dbReference>
<evidence type="ECO:0000256" key="10">
    <source>
        <dbReference type="ARBA" id="ARBA00038489"/>
    </source>
</evidence>
<evidence type="ECO:0000256" key="2">
    <source>
        <dbReference type="ARBA" id="ARBA00011245"/>
    </source>
</evidence>
<evidence type="ECO:0000256" key="6">
    <source>
        <dbReference type="ARBA" id="ARBA00023002"/>
    </source>
</evidence>
<evidence type="ECO:0000256" key="9">
    <source>
        <dbReference type="ARBA" id="ARBA00032824"/>
    </source>
</evidence>
<dbReference type="GO" id="GO:0008379">
    <property type="term" value="F:thioredoxin peroxidase activity"/>
    <property type="evidence" value="ECO:0007669"/>
    <property type="project" value="TreeGrafter"/>
</dbReference>
<dbReference type="InterPro" id="IPR050924">
    <property type="entry name" value="Peroxiredoxin_BCP/PrxQ"/>
</dbReference>
<dbReference type="FunFam" id="3.40.30.10:FF:000007">
    <property type="entry name" value="Thioredoxin-dependent thiol peroxidase"/>
    <property type="match status" value="1"/>
</dbReference>
<evidence type="ECO:0000256" key="13">
    <source>
        <dbReference type="PIRSR" id="PIRSR000239-1"/>
    </source>
</evidence>
<comment type="catalytic activity">
    <reaction evidence="12">
        <text>a hydroperoxide + [thioredoxin]-dithiol = an alcohol + [thioredoxin]-disulfide + H2O</text>
        <dbReference type="Rhea" id="RHEA:62620"/>
        <dbReference type="Rhea" id="RHEA-COMP:10698"/>
        <dbReference type="Rhea" id="RHEA-COMP:10700"/>
        <dbReference type="ChEBI" id="CHEBI:15377"/>
        <dbReference type="ChEBI" id="CHEBI:29950"/>
        <dbReference type="ChEBI" id="CHEBI:30879"/>
        <dbReference type="ChEBI" id="CHEBI:35924"/>
        <dbReference type="ChEBI" id="CHEBI:50058"/>
        <dbReference type="EC" id="1.11.1.24"/>
    </reaction>
</comment>
<keyword evidence="7" id="KW-1015">Disulfide bond</keyword>
<protein>
    <recommendedName>
        <fullName evidence="3">thioredoxin-dependent peroxiredoxin</fullName>
        <ecNumber evidence="3">1.11.1.24</ecNumber>
    </recommendedName>
    <alternativeName>
        <fullName evidence="9">Thioredoxin peroxidase</fullName>
    </alternativeName>
    <alternativeName>
        <fullName evidence="11">Thioredoxin-dependent peroxiredoxin Bcp</fullName>
    </alternativeName>
</protein>
<keyword evidence="5" id="KW-0049">Antioxidant</keyword>
<dbReference type="Gene3D" id="3.40.30.10">
    <property type="entry name" value="Glutaredoxin"/>
    <property type="match status" value="1"/>
</dbReference>
<organism evidence="15 16">
    <name type="scientific">Rubinisphaera brasiliensis (strain ATCC 49424 / DSM 5305 / JCM 21570 / IAM 15109 / NBRC 103401 / IFAM 1448)</name>
    <name type="common">Planctomyces brasiliensis</name>
    <dbReference type="NCBI Taxonomy" id="756272"/>
    <lineage>
        <taxon>Bacteria</taxon>
        <taxon>Pseudomonadati</taxon>
        <taxon>Planctomycetota</taxon>
        <taxon>Planctomycetia</taxon>
        <taxon>Planctomycetales</taxon>
        <taxon>Planctomycetaceae</taxon>
        <taxon>Rubinisphaera</taxon>
    </lineage>
</organism>
<accession>F0SF50</accession>
<feature type="active site" description="Cysteine sulfenic acid (-SOH) intermediate; for peroxidase activity" evidence="13">
    <location>
        <position position="51"/>
    </location>
</feature>
<dbReference type="RefSeq" id="WP_013626948.1">
    <property type="nucleotide sequence ID" value="NC_015174.1"/>
</dbReference>
<dbReference type="PANTHER" id="PTHR42801">
    <property type="entry name" value="THIOREDOXIN-DEPENDENT PEROXIDE REDUCTASE"/>
    <property type="match status" value="1"/>
</dbReference>
<keyword evidence="8" id="KW-0676">Redox-active center</keyword>
<evidence type="ECO:0000256" key="8">
    <source>
        <dbReference type="ARBA" id="ARBA00023284"/>
    </source>
</evidence>
<dbReference type="PIRSF" id="PIRSF000239">
    <property type="entry name" value="AHPC"/>
    <property type="match status" value="1"/>
</dbReference>
<dbReference type="PANTHER" id="PTHR42801:SF4">
    <property type="entry name" value="AHPC_TSA FAMILY PROTEIN"/>
    <property type="match status" value="1"/>
</dbReference>
<keyword evidence="4 15" id="KW-0575">Peroxidase</keyword>
<dbReference type="InterPro" id="IPR036249">
    <property type="entry name" value="Thioredoxin-like_sf"/>
</dbReference>
<sequence length="162" mass="18053">MSETATVKVGKAAPAFNLPAYPDGKKVRLSQFKGEKNVVLYFYPRDDTPGCTKEACSFRDNLPRFEGEDCVILGISPDSVESHEKFAKKFELPFTLLADEDHAIAEKYGVWVEKNRFGKIGMGIQRATFLIDKEGKVAAIWPKVKVDGHSEEVEAKLKEVNG</sequence>
<dbReference type="STRING" id="756272.Plabr_0578"/>
<evidence type="ECO:0000259" key="14">
    <source>
        <dbReference type="PROSITE" id="PS51352"/>
    </source>
</evidence>
<dbReference type="CDD" id="cd03017">
    <property type="entry name" value="PRX_BCP"/>
    <property type="match status" value="1"/>
</dbReference>
<dbReference type="GO" id="GO:0045454">
    <property type="term" value="P:cell redox homeostasis"/>
    <property type="evidence" value="ECO:0007669"/>
    <property type="project" value="TreeGrafter"/>
</dbReference>
<name>F0SF50_RUBBR</name>
<proteinExistence type="inferred from homology"/>
<evidence type="ECO:0000256" key="1">
    <source>
        <dbReference type="ARBA" id="ARBA00003330"/>
    </source>
</evidence>
<dbReference type="InterPro" id="IPR024706">
    <property type="entry name" value="Peroxiredoxin_AhpC-typ"/>
</dbReference>
<dbReference type="HOGENOM" id="CLU_042529_14_1_0"/>
<evidence type="ECO:0000256" key="11">
    <source>
        <dbReference type="ARBA" id="ARBA00042639"/>
    </source>
</evidence>
<dbReference type="EC" id="1.11.1.24" evidence="3"/>
<dbReference type="InterPro" id="IPR013766">
    <property type="entry name" value="Thioredoxin_domain"/>
</dbReference>
<feature type="domain" description="Thioredoxin" evidence="14">
    <location>
        <begin position="7"/>
        <end position="162"/>
    </location>
</feature>
<gene>
    <name evidence="15" type="ordered locus">Plabr_0578</name>
</gene>
<dbReference type="SUPFAM" id="SSF52833">
    <property type="entry name" value="Thioredoxin-like"/>
    <property type="match status" value="1"/>
</dbReference>
<dbReference type="GO" id="GO:0034599">
    <property type="term" value="P:cellular response to oxidative stress"/>
    <property type="evidence" value="ECO:0007669"/>
    <property type="project" value="TreeGrafter"/>
</dbReference>
<dbReference type="Proteomes" id="UP000006860">
    <property type="component" value="Chromosome"/>
</dbReference>
<evidence type="ECO:0000313" key="15">
    <source>
        <dbReference type="EMBL" id="ADY58205.1"/>
    </source>
</evidence>
<dbReference type="KEGG" id="pbs:Plabr_0578"/>
<comment type="subunit">
    <text evidence="2">Monomer.</text>
</comment>
<evidence type="ECO:0000256" key="3">
    <source>
        <dbReference type="ARBA" id="ARBA00013017"/>
    </source>
</evidence>
<dbReference type="eggNOG" id="COG1225">
    <property type="taxonomic scope" value="Bacteria"/>
</dbReference>
<dbReference type="GO" id="GO:0005737">
    <property type="term" value="C:cytoplasm"/>
    <property type="evidence" value="ECO:0007669"/>
    <property type="project" value="TreeGrafter"/>
</dbReference>
<evidence type="ECO:0000256" key="4">
    <source>
        <dbReference type="ARBA" id="ARBA00022559"/>
    </source>
</evidence>
<dbReference type="PROSITE" id="PS51352">
    <property type="entry name" value="THIOREDOXIN_2"/>
    <property type="match status" value="1"/>
</dbReference>
<dbReference type="OrthoDB" id="9812811at2"/>
<dbReference type="NCBIfam" id="NF006960">
    <property type="entry name" value="PRK09437.1"/>
    <property type="match status" value="1"/>
</dbReference>
<comment type="similarity">
    <text evidence="10">Belongs to the peroxiredoxin family. BCP/PrxQ subfamily.</text>
</comment>
<evidence type="ECO:0000256" key="12">
    <source>
        <dbReference type="ARBA" id="ARBA00049091"/>
    </source>
</evidence>
<keyword evidence="16" id="KW-1185">Reference proteome</keyword>